<keyword evidence="3" id="KW-1185">Reference proteome</keyword>
<keyword evidence="1" id="KW-0732">Signal</keyword>
<organism evidence="2 3">
    <name type="scientific">Phytohabitans suffuscus</name>
    <dbReference type="NCBI Taxonomy" id="624315"/>
    <lineage>
        <taxon>Bacteria</taxon>
        <taxon>Bacillati</taxon>
        <taxon>Actinomycetota</taxon>
        <taxon>Actinomycetes</taxon>
        <taxon>Micromonosporales</taxon>
        <taxon>Micromonosporaceae</taxon>
    </lineage>
</organism>
<proteinExistence type="predicted"/>
<evidence type="ECO:0000313" key="2">
    <source>
        <dbReference type="EMBL" id="BCB83518.1"/>
    </source>
</evidence>
<gene>
    <name evidence="2" type="ORF">Psuf_008310</name>
</gene>
<sequence length="85" mass="8859">MSQRLRVASWLAAGPTALTMLVMGQSTPASAASAAPAPWSAAYGEATASGTFTRSVRTVTDILTITTVQIEGELVNRSSTCHTFQ</sequence>
<name>A0A6F8YC12_9ACTN</name>
<dbReference type="Proteomes" id="UP000503011">
    <property type="component" value="Chromosome"/>
</dbReference>
<dbReference type="RefSeq" id="WP_173153951.1">
    <property type="nucleotide sequence ID" value="NZ_AP022871.1"/>
</dbReference>
<feature type="chain" id="PRO_5026282726" evidence="1">
    <location>
        <begin position="32"/>
        <end position="85"/>
    </location>
</feature>
<evidence type="ECO:0000256" key="1">
    <source>
        <dbReference type="SAM" id="SignalP"/>
    </source>
</evidence>
<dbReference type="EMBL" id="AP022871">
    <property type="protein sequence ID" value="BCB83518.1"/>
    <property type="molecule type" value="Genomic_DNA"/>
</dbReference>
<reference evidence="2 3" key="2">
    <citation type="submission" date="2020-03" db="EMBL/GenBank/DDBJ databases">
        <authorList>
            <person name="Ichikawa N."/>
            <person name="Kimura A."/>
            <person name="Kitahashi Y."/>
            <person name="Uohara A."/>
        </authorList>
    </citation>
    <scope>NUCLEOTIDE SEQUENCE [LARGE SCALE GENOMIC DNA]</scope>
    <source>
        <strain evidence="2 3">NBRC 105367</strain>
    </source>
</reference>
<protein>
    <submittedName>
        <fullName evidence="2">Uncharacterized protein</fullName>
    </submittedName>
</protein>
<reference evidence="2 3" key="1">
    <citation type="submission" date="2020-03" db="EMBL/GenBank/DDBJ databases">
        <title>Whole genome shotgun sequence of Phytohabitans suffuscus NBRC 105367.</title>
        <authorList>
            <person name="Komaki H."/>
            <person name="Tamura T."/>
        </authorList>
    </citation>
    <scope>NUCLEOTIDE SEQUENCE [LARGE SCALE GENOMIC DNA]</scope>
    <source>
        <strain evidence="2 3">NBRC 105367</strain>
    </source>
</reference>
<evidence type="ECO:0000313" key="3">
    <source>
        <dbReference type="Proteomes" id="UP000503011"/>
    </source>
</evidence>
<accession>A0A6F8YC12</accession>
<feature type="signal peptide" evidence="1">
    <location>
        <begin position="1"/>
        <end position="31"/>
    </location>
</feature>
<dbReference type="AlphaFoldDB" id="A0A6F8YC12"/>
<dbReference type="KEGG" id="psuu:Psuf_008310"/>